<evidence type="ECO:0000256" key="2">
    <source>
        <dbReference type="SAM" id="SignalP"/>
    </source>
</evidence>
<evidence type="ECO:0000313" key="4">
    <source>
        <dbReference type="Proteomes" id="UP001530293"/>
    </source>
</evidence>
<sequence length="519" mass="59427">MNLNNVHVTWRLLATILVVASIQTCECRGRGDKVASTERVATASTIGSGDGAPNDDRIVQSLFRFPATKLGPEFNDVLQNWYTDWFHIPESNMTAAKSANHLPPITPEPAGWDHAFYSVATPAATIFRRQCYGPAPATTQKSLYEGFEQRRKAISFEYLRDPDQERIILHKMTKRFYSAFLDAEKEENNKDGNANAEELTNNNLSSIHKKKSRSTIDTVYAQTSTMPLDYDSPSKLSFKTFASNEYDETGNRTKTPQQWTWQSPALFSERGSTNFVHFRQTMYFAMRAQQLVRRLQQAMPSFTGWGHGRQSGMFWYPPGGVREWHNNKYDLGHEMTKLNPKDRETMKSQVWRMYFVRTVRDTQFDNKLEKLTKKSCDGNSNDHSGMHIIPGEDTGLTLAVLRSAGARPLTKDEKRRQWSDEFAEDYVIPSSFDETESSSDDVDDNNFDRNSVWRVPDHDGYVTFFRLPDIWHCIISEEVHRYSLGFAFSEKEVQALLKLAGVEFDVVPAPAPEDKKDEL</sequence>
<feature type="chain" id="PRO_5044837592" evidence="2">
    <location>
        <begin position="22"/>
        <end position="519"/>
    </location>
</feature>
<dbReference type="Proteomes" id="UP001530293">
    <property type="component" value="Unassembled WGS sequence"/>
</dbReference>
<dbReference type="EMBL" id="JALLBG020000118">
    <property type="protein sequence ID" value="KAL3763655.1"/>
    <property type="molecule type" value="Genomic_DNA"/>
</dbReference>
<protein>
    <submittedName>
        <fullName evidence="3">Uncharacterized protein</fullName>
    </submittedName>
</protein>
<reference evidence="3 4" key="1">
    <citation type="submission" date="2024-10" db="EMBL/GenBank/DDBJ databases">
        <title>Updated reference genomes for cyclostephanoid diatoms.</title>
        <authorList>
            <person name="Roberts W.R."/>
            <person name="Alverson A.J."/>
        </authorList>
    </citation>
    <scope>NUCLEOTIDE SEQUENCE [LARGE SCALE GENOMIC DNA]</scope>
    <source>
        <strain evidence="3 4">AJA232-27</strain>
    </source>
</reference>
<evidence type="ECO:0000256" key="1">
    <source>
        <dbReference type="SAM" id="MobiDB-lite"/>
    </source>
</evidence>
<keyword evidence="2" id="KW-0732">Signal</keyword>
<accession>A0ABD3MHT7</accession>
<feature type="signal peptide" evidence="2">
    <location>
        <begin position="1"/>
        <end position="21"/>
    </location>
</feature>
<dbReference type="AlphaFoldDB" id="A0ABD3MHT7"/>
<feature type="compositionally biased region" description="Low complexity" evidence="1">
    <location>
        <begin position="193"/>
        <end position="206"/>
    </location>
</feature>
<evidence type="ECO:0000313" key="3">
    <source>
        <dbReference type="EMBL" id="KAL3763655.1"/>
    </source>
</evidence>
<name>A0ABD3MHT7_9STRA</name>
<proteinExistence type="predicted"/>
<keyword evidence="4" id="KW-1185">Reference proteome</keyword>
<organism evidence="3 4">
    <name type="scientific">Discostella pseudostelligera</name>
    <dbReference type="NCBI Taxonomy" id="259834"/>
    <lineage>
        <taxon>Eukaryota</taxon>
        <taxon>Sar</taxon>
        <taxon>Stramenopiles</taxon>
        <taxon>Ochrophyta</taxon>
        <taxon>Bacillariophyta</taxon>
        <taxon>Coscinodiscophyceae</taxon>
        <taxon>Thalassiosirophycidae</taxon>
        <taxon>Stephanodiscales</taxon>
        <taxon>Stephanodiscaceae</taxon>
        <taxon>Discostella</taxon>
    </lineage>
</organism>
<feature type="region of interest" description="Disordered" evidence="1">
    <location>
        <begin position="188"/>
        <end position="208"/>
    </location>
</feature>
<gene>
    <name evidence="3" type="ORF">ACHAWU_009079</name>
</gene>
<comment type="caution">
    <text evidence="3">The sequence shown here is derived from an EMBL/GenBank/DDBJ whole genome shotgun (WGS) entry which is preliminary data.</text>
</comment>